<keyword evidence="9" id="KW-1185">Reference proteome</keyword>
<dbReference type="PROSITE" id="PS50059">
    <property type="entry name" value="FKBP_PPIASE"/>
    <property type="match status" value="1"/>
</dbReference>
<evidence type="ECO:0000313" key="8">
    <source>
        <dbReference type="EMBL" id="CAK0829138.1"/>
    </source>
</evidence>
<dbReference type="Gene3D" id="3.10.50.40">
    <property type="match status" value="1"/>
</dbReference>
<dbReference type="InterPro" id="IPR001179">
    <property type="entry name" value="PPIase_FKBP_dom"/>
</dbReference>
<name>A0ABN9SGE3_9DINO</name>
<evidence type="ECO:0000256" key="5">
    <source>
        <dbReference type="PROSITE-ProRule" id="PRU00277"/>
    </source>
</evidence>
<evidence type="ECO:0000256" key="6">
    <source>
        <dbReference type="SAM" id="MobiDB-lite"/>
    </source>
</evidence>
<accession>A0ABN9SGE3</accession>
<dbReference type="EMBL" id="CAUYUJ010010336">
    <property type="protein sequence ID" value="CAK0829138.1"/>
    <property type="molecule type" value="Genomic_DNA"/>
</dbReference>
<dbReference type="Proteomes" id="UP001189429">
    <property type="component" value="Unassembled WGS sequence"/>
</dbReference>
<protein>
    <recommendedName>
        <fullName evidence="2 5">peptidylprolyl isomerase</fullName>
        <ecNumber evidence="2 5">5.2.1.8</ecNumber>
    </recommendedName>
</protein>
<organism evidence="8 9">
    <name type="scientific">Prorocentrum cordatum</name>
    <dbReference type="NCBI Taxonomy" id="2364126"/>
    <lineage>
        <taxon>Eukaryota</taxon>
        <taxon>Sar</taxon>
        <taxon>Alveolata</taxon>
        <taxon>Dinophyceae</taxon>
        <taxon>Prorocentrales</taxon>
        <taxon>Prorocentraceae</taxon>
        <taxon>Prorocentrum</taxon>
    </lineage>
</organism>
<dbReference type="PANTHER" id="PTHR45779:SF7">
    <property type="entry name" value="PEPTIDYLPROLYL ISOMERASE"/>
    <property type="match status" value="1"/>
</dbReference>
<evidence type="ECO:0000256" key="4">
    <source>
        <dbReference type="ARBA" id="ARBA00023235"/>
    </source>
</evidence>
<evidence type="ECO:0000256" key="1">
    <source>
        <dbReference type="ARBA" id="ARBA00000971"/>
    </source>
</evidence>
<dbReference type="InterPro" id="IPR044609">
    <property type="entry name" value="FKBP2/11"/>
</dbReference>
<reference evidence="8" key="1">
    <citation type="submission" date="2023-10" db="EMBL/GenBank/DDBJ databases">
        <authorList>
            <person name="Chen Y."/>
            <person name="Shah S."/>
            <person name="Dougan E. K."/>
            <person name="Thang M."/>
            <person name="Chan C."/>
        </authorList>
    </citation>
    <scope>NUCLEOTIDE SEQUENCE [LARGE SCALE GENOMIC DNA]</scope>
</reference>
<evidence type="ECO:0000256" key="3">
    <source>
        <dbReference type="ARBA" id="ARBA00023110"/>
    </source>
</evidence>
<dbReference type="SUPFAM" id="SSF54534">
    <property type="entry name" value="FKBP-like"/>
    <property type="match status" value="1"/>
</dbReference>
<keyword evidence="4 5" id="KW-0413">Isomerase</keyword>
<dbReference type="PANTHER" id="PTHR45779">
    <property type="entry name" value="PEPTIDYLPROLYL ISOMERASE"/>
    <property type="match status" value="1"/>
</dbReference>
<sequence>MPCRAACVARLCRHRRRRRKEPDYIRQQRQRLEAVKRREADIVAGNAAAPGVDAREPARTLSILAALGAAGAASWYVWTELRQADRAANRAFVEQKALEEGVVKLSSGLLYKVLQKGSGGHHPSEDSPCACHYRGTLIDGTEFDSSYSRGAPSTFAPNQVIPGWTQALQLMVEGDKWELTVPSELGYGRSGKGDDIPGGATLVFEMELVRLLARDTLETRTTATLQKRAGSFLLFAVPSLPVICVLWLEAGVTEAAACTLTGPALSRAVVAGFLLWLARSRARCKDSSKASHEPTLEEGSDGHGFIEAGASFGLRKTGTQAKKSGMALPLVASPRGISRARWAEAWLSLRRRADLAAEKDGCLQPEVHAWTTTDATSSRLRALTSEPELEAVLPKSFSSRSARAAVLSWAAKAGLSVVSRRLLGGHADMIAKSALEFSRGDLAGALHQLRRVFDLIGRSSAWTLPGQASVRVDGGGGGESGGDANFRVASEHENTDSDVEGGASTVEVAAAASAGVELLLFSREWGLEVRCVQVTLHVAMGGCDDAAACGFTFAMGMAERWREGWPPAAQWLFLCGRGGCFRSHGQEVFVARVVEGCLEDCIPTMTATNIKTYTGVGFGTVYNPQDENWKRDLATGFMKQVSEASSAKSADISTGLLLDYALKRRGLIMAMGGLVEFEEHEKRRETLMSPDLRVPPTVYAKTSLTQVRRADEAAFALFSRLAREGIRRKIGVRPLDSIISDVRKHEGSARDAPGGPRRGQAGQESGPALQLQFRHPGNSASDDVGIPVRFGHKLNMCDEAPPGPTSSCKRSCKRARSDFTFALSVVERCENLGAQLVVENPSKSLPLHMQGFVGLPGRAGVADAEFHACMVVAGFVEARRLATGDVVAVPREGAPSSWSMPLAASALAAAKKPKRQAEATLAKGAAVATVQLDTVALVLPALEKGGRGDERWRLQLASPTLEGKSVFGEVPASGAFEKRGRPAGGPLGGILGAPMRARQRLQDTARPGAPDVAEVAVERAEGGSCAGKALGPFCEGTAASIAGNDQVELITGKAQRGRHHRGFASKASRNLRGRALDLTPVFKQLAPLPPPSPLLAAAPCSCLARNGVARCVLRAIPVEARGAFYVFGAVARAIEMILSELFLLVLAQCAGDFPQLKPEANADSAAIAAGVMQPWGWGSRRGAAGCLPRSSFSALGAAFDLSSAAGADLMTSNELERAMRASEQACVLAGGVWVNQPVLTQLLARGPPPKGSMARRWSNARRRSRCRSPPALLWVDGSEKQAVAEGGAVLGDRGAVSECIQLLQPAGGGPPAAVALAPRRAAARGRRAIAFVDDDAARAAEVNGHAGAPAPTRLAGTARALAPEQRAHLLFDQAPLPSNVTDGPSRGKVENAERLGFVRARAVFWSFEFCAWRKYERTLELACGGLVAKPFSQARHFQSLRSPVQLRSTWPAIVTVLAAVGRIIIRLGAGVVGPPLVTLLLPRAMEEDVARTAVEAALRDWLAWANYAVGEDFHVEGEPLAQRFPEVLSARGDIA</sequence>
<feature type="domain" description="PPIase FKBP-type" evidence="7">
    <location>
        <begin position="126"/>
        <end position="212"/>
    </location>
</feature>
<evidence type="ECO:0000256" key="2">
    <source>
        <dbReference type="ARBA" id="ARBA00013194"/>
    </source>
</evidence>
<comment type="caution">
    <text evidence="8">The sequence shown here is derived from an EMBL/GenBank/DDBJ whole genome shotgun (WGS) entry which is preliminary data.</text>
</comment>
<dbReference type="InterPro" id="IPR046357">
    <property type="entry name" value="PPIase_dom_sf"/>
</dbReference>
<feature type="region of interest" description="Disordered" evidence="6">
    <location>
        <begin position="743"/>
        <end position="776"/>
    </location>
</feature>
<evidence type="ECO:0000313" key="9">
    <source>
        <dbReference type="Proteomes" id="UP001189429"/>
    </source>
</evidence>
<keyword evidence="3 5" id="KW-0697">Rotamase</keyword>
<proteinExistence type="predicted"/>
<gene>
    <name evidence="8" type="ORF">PCOR1329_LOCUS28170</name>
</gene>
<comment type="catalytic activity">
    <reaction evidence="1 5">
        <text>[protein]-peptidylproline (omega=180) = [protein]-peptidylproline (omega=0)</text>
        <dbReference type="Rhea" id="RHEA:16237"/>
        <dbReference type="Rhea" id="RHEA-COMP:10747"/>
        <dbReference type="Rhea" id="RHEA-COMP:10748"/>
        <dbReference type="ChEBI" id="CHEBI:83833"/>
        <dbReference type="ChEBI" id="CHEBI:83834"/>
        <dbReference type="EC" id="5.2.1.8"/>
    </reaction>
</comment>
<dbReference type="Pfam" id="PF00254">
    <property type="entry name" value="FKBP_C"/>
    <property type="match status" value="1"/>
</dbReference>
<dbReference type="EC" id="5.2.1.8" evidence="2 5"/>
<evidence type="ECO:0000259" key="7">
    <source>
        <dbReference type="PROSITE" id="PS50059"/>
    </source>
</evidence>